<evidence type="ECO:0000313" key="2">
    <source>
        <dbReference type="EMBL" id="RYM32784.1"/>
    </source>
</evidence>
<gene>
    <name evidence="2" type="ORF">ERX46_12020</name>
</gene>
<keyword evidence="1" id="KW-0732">Signal</keyword>
<name>A0A4Q4KKF7_9FLAO</name>
<feature type="signal peptide" evidence="1">
    <location>
        <begin position="1"/>
        <end position="22"/>
    </location>
</feature>
<feature type="chain" id="PRO_5020990028" description="Lipoprotein" evidence="1">
    <location>
        <begin position="23"/>
        <end position="159"/>
    </location>
</feature>
<sequence length="159" mass="18785">MKTIIRQSALLLILFSIHYSCSDDSIELETSTDKIKLAKYINLETYKPLRAEWIFIKQGIQTETRTPGPNDYKIEALLEFDKKTIEELKKNYNLLSASMNELKKEYFRFEWLNNENLLKLKNSTNLKYYQPSFFKKGSFMHGGFTIISKTTILLRLYTM</sequence>
<organism evidence="2 3">
    <name type="scientific">Brumimicrobium glaciale</name>
    <dbReference type="NCBI Taxonomy" id="200475"/>
    <lineage>
        <taxon>Bacteria</taxon>
        <taxon>Pseudomonadati</taxon>
        <taxon>Bacteroidota</taxon>
        <taxon>Flavobacteriia</taxon>
        <taxon>Flavobacteriales</taxon>
        <taxon>Crocinitomicaceae</taxon>
        <taxon>Brumimicrobium</taxon>
    </lineage>
</organism>
<dbReference type="OrthoDB" id="1256317at2"/>
<protein>
    <recommendedName>
        <fullName evidence="4">Lipoprotein</fullName>
    </recommendedName>
</protein>
<proteinExistence type="predicted"/>
<comment type="caution">
    <text evidence="2">The sequence shown here is derived from an EMBL/GenBank/DDBJ whole genome shotgun (WGS) entry which is preliminary data.</text>
</comment>
<evidence type="ECO:0000256" key="1">
    <source>
        <dbReference type="SAM" id="SignalP"/>
    </source>
</evidence>
<dbReference type="EMBL" id="SETE01000005">
    <property type="protein sequence ID" value="RYM32784.1"/>
    <property type="molecule type" value="Genomic_DNA"/>
</dbReference>
<dbReference type="RefSeq" id="WP_130094122.1">
    <property type="nucleotide sequence ID" value="NZ_SETE01000005.1"/>
</dbReference>
<dbReference type="Proteomes" id="UP000293952">
    <property type="component" value="Unassembled WGS sequence"/>
</dbReference>
<keyword evidence="3" id="KW-1185">Reference proteome</keyword>
<reference evidence="2 3" key="1">
    <citation type="submission" date="2019-02" db="EMBL/GenBank/DDBJ databases">
        <title>Genome sequence of the sea-ice species Brumimicrobium glaciale.</title>
        <authorList>
            <person name="Bowman J.P."/>
        </authorList>
    </citation>
    <scope>NUCLEOTIDE SEQUENCE [LARGE SCALE GENOMIC DNA]</scope>
    <source>
        <strain evidence="2 3">IC156</strain>
    </source>
</reference>
<evidence type="ECO:0000313" key="3">
    <source>
        <dbReference type="Proteomes" id="UP000293952"/>
    </source>
</evidence>
<evidence type="ECO:0008006" key="4">
    <source>
        <dbReference type="Google" id="ProtNLM"/>
    </source>
</evidence>
<dbReference type="AlphaFoldDB" id="A0A4Q4KKF7"/>
<accession>A0A4Q4KKF7</accession>